<dbReference type="AlphaFoldDB" id="A0A1B7KT01"/>
<dbReference type="EMBL" id="LXMA01000012">
    <property type="protein sequence ID" value="OAT73195.1"/>
    <property type="molecule type" value="Genomic_DNA"/>
</dbReference>
<accession>A0A1B7KT01</accession>
<organism evidence="2 3">
    <name type="scientific">Parageobacillus thermoglucosidasius</name>
    <name type="common">Geobacillus thermoglucosidasius</name>
    <dbReference type="NCBI Taxonomy" id="1426"/>
    <lineage>
        <taxon>Bacteria</taxon>
        <taxon>Bacillati</taxon>
        <taxon>Bacillota</taxon>
        <taxon>Bacilli</taxon>
        <taxon>Bacillales</taxon>
        <taxon>Anoxybacillaceae</taxon>
        <taxon>Parageobacillus</taxon>
    </lineage>
</organism>
<protein>
    <submittedName>
        <fullName evidence="2">Uncharacterized protein</fullName>
    </submittedName>
</protein>
<gene>
    <name evidence="2" type="ORF">A7K69_04210</name>
</gene>
<reference evidence="3" key="1">
    <citation type="submission" date="2016-05" db="EMBL/GenBank/DDBJ databases">
        <authorList>
            <person name="Wang W."/>
            <person name="Zhu L."/>
        </authorList>
    </citation>
    <scope>NUCLEOTIDE SEQUENCE [LARGE SCALE GENOMIC DNA]</scope>
    <source>
        <strain evidence="3">W-2</strain>
    </source>
</reference>
<keyword evidence="1" id="KW-0812">Transmembrane</keyword>
<keyword evidence="1" id="KW-0472">Membrane</keyword>
<evidence type="ECO:0000256" key="1">
    <source>
        <dbReference type="SAM" id="Phobius"/>
    </source>
</evidence>
<evidence type="ECO:0000313" key="3">
    <source>
        <dbReference type="Proteomes" id="UP000078290"/>
    </source>
</evidence>
<keyword evidence="1" id="KW-1133">Transmembrane helix</keyword>
<feature type="transmembrane region" description="Helical" evidence="1">
    <location>
        <begin position="39"/>
        <end position="57"/>
    </location>
</feature>
<name>A0A1B7KT01_PARTM</name>
<proteinExistence type="predicted"/>
<sequence length="74" mass="8438">MPLLSWPPTELKCKIDSALLPKWKNNIKEVIKIPKGTELGFLIAIFTAIVPCWKSLLSENIIFQKFYMLSMEAG</sequence>
<evidence type="ECO:0000313" key="2">
    <source>
        <dbReference type="EMBL" id="OAT73195.1"/>
    </source>
</evidence>
<dbReference type="Proteomes" id="UP000078290">
    <property type="component" value="Unassembled WGS sequence"/>
</dbReference>
<comment type="caution">
    <text evidence="2">The sequence shown here is derived from an EMBL/GenBank/DDBJ whole genome shotgun (WGS) entry which is preliminary data.</text>
</comment>